<evidence type="ECO:0000256" key="1">
    <source>
        <dbReference type="ARBA" id="ARBA00022729"/>
    </source>
</evidence>
<dbReference type="InterPro" id="IPR029052">
    <property type="entry name" value="Metallo-depent_PP-like"/>
</dbReference>
<dbReference type="Gene3D" id="2.60.40.380">
    <property type="entry name" value="Purple acid phosphatase-like, N-terminal"/>
    <property type="match status" value="1"/>
</dbReference>
<sequence>MKALILAGGVILLCLRVFSQSDLLETRSVVPEPCMDPFYHGVASGDPMKDRVIIWTRVTPADENQNPVVVGWKVATDTAMSDIVQSGSLITTYERDYTVKIDVTGLQPDQWYYYEFYAYGKRSIQGRTRTTPLEDTYKDSLRFAVVSCANFEAGFFNVYASLADRKDIDAVLCLGDYYYEYATGGYSPNPAAGRVVEPLHEIVTLDDYRMRHSIYRLDKDLRRLHQLFPWFCIWDDHESANDAWMGGAENHNSGEGDWIARKEASKKAYFEWLPIRDNDQEGQYEIYRTASYGVLVDIMLLDTRLTGRSEQVSWGSSQLNNANRSMLGTAQKNWFLNELSTSTAIYKLVAQQVMMAPLTAFGIPVNMDQWDGYPTERSQILNHVFYNGIQNFVVLTGDIHTAWTMEIPIGASRAGVEFVTPSVTSPGMDLGSGVGESVIMAANSHIKWCNLNRKGYMIVDVNQNRVQSDWYFVNTIDAADAAAVWATSYYANQGSTQLHATNSIAFARPDIFSDVPQHCPRIVVEEEEPEPEEPGLAVQEVQKDIIVIGMYPNPVSTILNIHFSNLETDEMTMEILDETGRNVFKETFICQQGSWIKQINTTDFAPGKYTLFIHDEGNPVLKRNFVKY</sequence>
<evidence type="ECO:0000259" key="4">
    <source>
        <dbReference type="Pfam" id="PF18962"/>
    </source>
</evidence>
<dbReference type="GO" id="GO:0003993">
    <property type="term" value="F:acid phosphatase activity"/>
    <property type="evidence" value="ECO:0007669"/>
    <property type="project" value="InterPro"/>
</dbReference>
<dbReference type="InterPro" id="IPR032093">
    <property type="entry name" value="PhoD_N"/>
</dbReference>
<accession>A0A8J6TTZ3</accession>
<dbReference type="SUPFAM" id="SSF56300">
    <property type="entry name" value="Metallo-dependent phosphatases"/>
    <property type="match status" value="1"/>
</dbReference>
<dbReference type="PANTHER" id="PTHR43606">
    <property type="entry name" value="PHOSPHATASE, PUTATIVE (AFU_ORTHOLOGUE AFUA_6G08710)-RELATED"/>
    <property type="match status" value="1"/>
</dbReference>
<dbReference type="Pfam" id="PF18962">
    <property type="entry name" value="Por_Secre_tail"/>
    <property type="match status" value="1"/>
</dbReference>
<dbReference type="SUPFAM" id="SSF49363">
    <property type="entry name" value="Purple acid phosphatase, N-terminal domain"/>
    <property type="match status" value="1"/>
</dbReference>
<dbReference type="AlphaFoldDB" id="A0A8J6TTZ3"/>
<feature type="domain" description="Phospholipase D N-terminal" evidence="3">
    <location>
        <begin position="40"/>
        <end position="130"/>
    </location>
</feature>
<dbReference type="EMBL" id="JACVEL010000012">
    <property type="protein sequence ID" value="MBC9813629.1"/>
    <property type="molecule type" value="Genomic_DNA"/>
</dbReference>
<proteinExistence type="predicted"/>
<dbReference type="RefSeq" id="WP_216714667.1">
    <property type="nucleotide sequence ID" value="NZ_JACVEL010000012.1"/>
</dbReference>
<evidence type="ECO:0000313" key="5">
    <source>
        <dbReference type="EMBL" id="MBC9813629.1"/>
    </source>
</evidence>
<evidence type="ECO:0000313" key="6">
    <source>
        <dbReference type="Proteomes" id="UP000652681"/>
    </source>
</evidence>
<keyword evidence="6" id="KW-1185">Reference proteome</keyword>
<evidence type="ECO:0000259" key="2">
    <source>
        <dbReference type="Pfam" id="PF09423"/>
    </source>
</evidence>
<dbReference type="Pfam" id="PF09423">
    <property type="entry name" value="PhoD"/>
    <property type="match status" value="1"/>
</dbReference>
<name>A0A8J6TTZ3_9FLAO</name>
<organism evidence="5 6">
    <name type="scientific">Taishania pollutisoli</name>
    <dbReference type="NCBI Taxonomy" id="2766479"/>
    <lineage>
        <taxon>Bacteria</taxon>
        <taxon>Pseudomonadati</taxon>
        <taxon>Bacteroidota</taxon>
        <taxon>Flavobacteriia</taxon>
        <taxon>Flavobacteriales</taxon>
        <taxon>Crocinitomicaceae</taxon>
        <taxon>Taishania</taxon>
    </lineage>
</organism>
<reference evidence="5" key="1">
    <citation type="submission" date="2020-09" db="EMBL/GenBank/DDBJ databases">
        <title>Taishania pollutisoli gen. nov., sp. nov., Isolated from Tetrabromobisphenol A-Contaminated Soil.</title>
        <authorList>
            <person name="Chen Q."/>
        </authorList>
    </citation>
    <scope>NUCLEOTIDE SEQUENCE</scope>
    <source>
        <strain evidence="5">CZZ-1</strain>
    </source>
</reference>
<dbReference type="Pfam" id="PF16655">
    <property type="entry name" value="PhoD_N"/>
    <property type="match status" value="1"/>
</dbReference>
<gene>
    <name evidence="5" type="ORF">H9Y05_14225</name>
</gene>
<feature type="domain" description="PhoD-like phosphatase metallophosphatase" evidence="2">
    <location>
        <begin position="143"/>
        <end position="470"/>
    </location>
</feature>
<dbReference type="InterPro" id="IPR008963">
    <property type="entry name" value="Purple_acid_Pase-like_N"/>
</dbReference>
<evidence type="ECO:0000259" key="3">
    <source>
        <dbReference type="Pfam" id="PF16655"/>
    </source>
</evidence>
<dbReference type="InterPro" id="IPR018946">
    <property type="entry name" value="PhoD-like_MPP"/>
</dbReference>
<dbReference type="GO" id="GO:0046872">
    <property type="term" value="F:metal ion binding"/>
    <property type="evidence" value="ECO:0007669"/>
    <property type="project" value="InterPro"/>
</dbReference>
<feature type="domain" description="Secretion system C-terminal sorting" evidence="4">
    <location>
        <begin position="550"/>
        <end position="623"/>
    </location>
</feature>
<dbReference type="InterPro" id="IPR038607">
    <property type="entry name" value="PhoD-like_sf"/>
</dbReference>
<dbReference type="Proteomes" id="UP000652681">
    <property type="component" value="Unassembled WGS sequence"/>
</dbReference>
<dbReference type="PANTHER" id="PTHR43606:SF2">
    <property type="entry name" value="ALKALINE PHOSPHATASE FAMILY PROTEIN (AFU_ORTHOLOGUE AFUA_5G03860)"/>
    <property type="match status" value="1"/>
</dbReference>
<comment type="caution">
    <text evidence="5">The sequence shown here is derived from an EMBL/GenBank/DDBJ whole genome shotgun (WGS) entry which is preliminary data.</text>
</comment>
<dbReference type="Gene3D" id="3.60.21.70">
    <property type="entry name" value="PhoD-like phosphatase"/>
    <property type="match status" value="1"/>
</dbReference>
<dbReference type="InterPro" id="IPR052900">
    <property type="entry name" value="Phospholipid_Metab_Enz"/>
</dbReference>
<dbReference type="InterPro" id="IPR026444">
    <property type="entry name" value="Secre_tail"/>
</dbReference>
<keyword evidence="1" id="KW-0732">Signal</keyword>
<protein>
    <submittedName>
        <fullName evidence="5">Alkaline phosphatase D family protein</fullName>
    </submittedName>
</protein>
<dbReference type="CDD" id="cd07389">
    <property type="entry name" value="MPP_PhoD"/>
    <property type="match status" value="1"/>
</dbReference>